<dbReference type="InterPro" id="IPR036271">
    <property type="entry name" value="Tet_transcr_reg_TetR-rel_C_sf"/>
</dbReference>
<evidence type="ECO:0000313" key="6">
    <source>
        <dbReference type="EMBL" id="EON92910.1"/>
    </source>
</evidence>
<dbReference type="eggNOG" id="COG1309">
    <property type="taxonomic scope" value="Bacteria"/>
</dbReference>
<evidence type="ECO:0000259" key="5">
    <source>
        <dbReference type="PROSITE" id="PS50977"/>
    </source>
</evidence>
<comment type="caution">
    <text evidence="6">The sequence shown here is derived from an EMBL/GenBank/DDBJ whole genome shotgun (WGS) entry which is preliminary data.</text>
</comment>
<keyword evidence="1" id="KW-0805">Transcription regulation</keyword>
<dbReference type="Pfam" id="PF00440">
    <property type="entry name" value="TetR_N"/>
    <property type="match status" value="1"/>
</dbReference>
<dbReference type="AlphaFoldDB" id="R8B2T9"/>
<keyword evidence="2 4" id="KW-0238">DNA-binding</keyword>
<feature type="domain" description="HTH tetR-type" evidence="5">
    <location>
        <begin position="12"/>
        <end position="72"/>
    </location>
</feature>
<feature type="DNA-binding region" description="H-T-H motif" evidence="4">
    <location>
        <begin position="35"/>
        <end position="54"/>
    </location>
</feature>
<reference evidence="6 7" key="1">
    <citation type="journal article" date="2013" name="Genome Announc.">
        <title>Draft Genome Sequence of the Moderately Halophilic Bacterium Marinobacter lipolyticus Strain SM19.</title>
        <authorList>
            <person name="Papke R.T."/>
            <person name="de la Haba R.R."/>
            <person name="Infante-Dominguez C."/>
            <person name="Perez D."/>
            <person name="Sanchez-Porro C."/>
            <person name="Lapierre P."/>
            <person name="Ventosa A."/>
        </authorList>
    </citation>
    <scope>NUCLEOTIDE SEQUENCE [LARGE SCALE GENOMIC DNA]</scope>
    <source>
        <strain evidence="6 7">SM19</strain>
    </source>
</reference>
<dbReference type="SUPFAM" id="SSF46689">
    <property type="entry name" value="Homeodomain-like"/>
    <property type="match status" value="1"/>
</dbReference>
<evidence type="ECO:0000256" key="1">
    <source>
        <dbReference type="ARBA" id="ARBA00023015"/>
    </source>
</evidence>
<protein>
    <submittedName>
        <fullName evidence="6">TetR family transcriptional regulator</fullName>
    </submittedName>
</protein>
<dbReference type="PATRIC" id="fig|1318628.3.peg.1833"/>
<proteinExistence type="predicted"/>
<dbReference type="STRING" id="1318628.MARLIPOL_09154"/>
<dbReference type="PANTHER" id="PTHR47506">
    <property type="entry name" value="TRANSCRIPTIONAL REGULATORY PROTEIN"/>
    <property type="match status" value="1"/>
</dbReference>
<dbReference type="SUPFAM" id="SSF48498">
    <property type="entry name" value="Tetracyclin repressor-like, C-terminal domain"/>
    <property type="match status" value="1"/>
</dbReference>
<sequence>MGTMRYSASHKVEIREKLIAAAGALSKKQGFGITGVDALMATVGLTGGAFYGHFKNKGELLEAIVDNEMRLTQAQFLNNDSNPIPLRNRLQRYLSRSHLTHPELGCPLPSLSSEVARANTSVKATYERHLEELVANLSDAMPTPDPDRAWAILAMAVGGITLARAQNNPALQDQVLNACVEQAMVIAGKNGPNSTD</sequence>
<keyword evidence="7" id="KW-1185">Reference proteome</keyword>
<dbReference type="Gene3D" id="1.10.357.10">
    <property type="entry name" value="Tetracycline Repressor, domain 2"/>
    <property type="match status" value="1"/>
</dbReference>
<evidence type="ECO:0000256" key="3">
    <source>
        <dbReference type="ARBA" id="ARBA00023163"/>
    </source>
</evidence>
<gene>
    <name evidence="6" type="ORF">MARLIPOL_09154</name>
</gene>
<dbReference type="PANTHER" id="PTHR47506:SF7">
    <property type="entry name" value="TRANSCRIPTIONAL REGULATORY PROTEIN"/>
    <property type="match status" value="1"/>
</dbReference>
<accession>R8B2T9</accession>
<dbReference type="InterPro" id="IPR009057">
    <property type="entry name" value="Homeodomain-like_sf"/>
</dbReference>
<evidence type="ECO:0000256" key="4">
    <source>
        <dbReference type="PROSITE-ProRule" id="PRU00335"/>
    </source>
</evidence>
<dbReference type="PRINTS" id="PR00455">
    <property type="entry name" value="HTHTETR"/>
</dbReference>
<dbReference type="EMBL" id="ASAD01000010">
    <property type="protein sequence ID" value="EON92910.1"/>
    <property type="molecule type" value="Genomic_DNA"/>
</dbReference>
<dbReference type="InterPro" id="IPR001647">
    <property type="entry name" value="HTH_TetR"/>
</dbReference>
<evidence type="ECO:0000313" key="7">
    <source>
        <dbReference type="Proteomes" id="UP000016540"/>
    </source>
</evidence>
<name>R8B2T9_9GAMM</name>
<dbReference type="OrthoDB" id="9798857at2"/>
<keyword evidence="3" id="KW-0804">Transcription</keyword>
<organism evidence="6 7">
    <name type="scientific">Marinobacter lipolyticus SM19</name>
    <dbReference type="NCBI Taxonomy" id="1318628"/>
    <lineage>
        <taxon>Bacteria</taxon>
        <taxon>Pseudomonadati</taxon>
        <taxon>Pseudomonadota</taxon>
        <taxon>Gammaproteobacteria</taxon>
        <taxon>Pseudomonadales</taxon>
        <taxon>Marinobacteraceae</taxon>
        <taxon>Marinobacter</taxon>
    </lineage>
</organism>
<evidence type="ECO:0000256" key="2">
    <source>
        <dbReference type="ARBA" id="ARBA00023125"/>
    </source>
</evidence>
<dbReference type="PROSITE" id="PS50977">
    <property type="entry name" value="HTH_TETR_2"/>
    <property type="match status" value="1"/>
</dbReference>
<dbReference type="Gene3D" id="1.10.10.60">
    <property type="entry name" value="Homeodomain-like"/>
    <property type="match status" value="1"/>
</dbReference>
<dbReference type="Proteomes" id="UP000016540">
    <property type="component" value="Unassembled WGS sequence"/>
</dbReference>
<dbReference type="HOGENOM" id="CLU_069356_28_2_6"/>
<dbReference type="GO" id="GO:0003677">
    <property type="term" value="F:DNA binding"/>
    <property type="evidence" value="ECO:0007669"/>
    <property type="project" value="UniProtKB-UniRule"/>
</dbReference>